<organism evidence="2 3">
    <name type="scientific">Trifolium medium</name>
    <dbReference type="NCBI Taxonomy" id="97028"/>
    <lineage>
        <taxon>Eukaryota</taxon>
        <taxon>Viridiplantae</taxon>
        <taxon>Streptophyta</taxon>
        <taxon>Embryophyta</taxon>
        <taxon>Tracheophyta</taxon>
        <taxon>Spermatophyta</taxon>
        <taxon>Magnoliopsida</taxon>
        <taxon>eudicotyledons</taxon>
        <taxon>Gunneridae</taxon>
        <taxon>Pentapetalae</taxon>
        <taxon>rosids</taxon>
        <taxon>fabids</taxon>
        <taxon>Fabales</taxon>
        <taxon>Fabaceae</taxon>
        <taxon>Papilionoideae</taxon>
        <taxon>50 kb inversion clade</taxon>
        <taxon>NPAAA clade</taxon>
        <taxon>Hologalegina</taxon>
        <taxon>IRL clade</taxon>
        <taxon>Trifolieae</taxon>
        <taxon>Trifolium</taxon>
    </lineage>
</organism>
<feature type="non-terminal residue" evidence="2">
    <location>
        <position position="28"/>
    </location>
</feature>
<evidence type="ECO:0000313" key="3">
    <source>
        <dbReference type="Proteomes" id="UP000265520"/>
    </source>
</evidence>
<dbReference type="EMBL" id="LXQA010548403">
    <property type="protein sequence ID" value="MCI58560.1"/>
    <property type="molecule type" value="Genomic_DNA"/>
</dbReference>
<sequence length="28" mass="3297">MYLNARERGSIPTKDKNSTREWGGEDRE</sequence>
<accession>A0A392TEB1</accession>
<evidence type="ECO:0000256" key="1">
    <source>
        <dbReference type="SAM" id="MobiDB-lite"/>
    </source>
</evidence>
<name>A0A392TEB1_9FABA</name>
<reference evidence="2 3" key="1">
    <citation type="journal article" date="2018" name="Front. Plant Sci.">
        <title>Red Clover (Trifolium pratense) and Zigzag Clover (T. medium) - A Picture of Genomic Similarities and Differences.</title>
        <authorList>
            <person name="Dluhosova J."/>
            <person name="Istvanek J."/>
            <person name="Nedelnik J."/>
            <person name="Repkova J."/>
        </authorList>
    </citation>
    <scope>NUCLEOTIDE SEQUENCE [LARGE SCALE GENOMIC DNA]</scope>
    <source>
        <strain evidence="3">cv. 10/8</strain>
        <tissue evidence="2">Leaf</tissue>
    </source>
</reference>
<evidence type="ECO:0000313" key="2">
    <source>
        <dbReference type="EMBL" id="MCI58560.1"/>
    </source>
</evidence>
<protein>
    <submittedName>
        <fullName evidence="2">Uncharacterized protein</fullName>
    </submittedName>
</protein>
<comment type="caution">
    <text evidence="2">The sequence shown here is derived from an EMBL/GenBank/DDBJ whole genome shotgun (WGS) entry which is preliminary data.</text>
</comment>
<dbReference type="Proteomes" id="UP000265520">
    <property type="component" value="Unassembled WGS sequence"/>
</dbReference>
<proteinExistence type="predicted"/>
<keyword evidence="3" id="KW-1185">Reference proteome</keyword>
<feature type="region of interest" description="Disordered" evidence="1">
    <location>
        <begin position="1"/>
        <end position="28"/>
    </location>
</feature>
<dbReference type="AlphaFoldDB" id="A0A392TEB1"/>